<comment type="caution">
    <text evidence="2">The sequence shown here is derived from an EMBL/GenBank/DDBJ whole genome shotgun (WGS) entry which is preliminary data.</text>
</comment>
<evidence type="ECO:0000256" key="1">
    <source>
        <dbReference type="SAM" id="Phobius"/>
    </source>
</evidence>
<dbReference type="PANTHER" id="PTHR35546">
    <property type="entry name" value="F-BOX PROTEIN INTERACTION DOMAIN PROTEIN-RELATED"/>
    <property type="match status" value="1"/>
</dbReference>
<keyword evidence="1" id="KW-0812">Transmembrane</keyword>
<reference evidence="2" key="1">
    <citation type="journal article" date="2022" name="Int. J. Mol. Sci.">
        <title>Draft Genome of Tanacetum Coccineum: Genomic Comparison of Closely Related Tanacetum-Family Plants.</title>
        <authorList>
            <person name="Yamashiro T."/>
            <person name="Shiraishi A."/>
            <person name="Nakayama K."/>
            <person name="Satake H."/>
        </authorList>
    </citation>
    <scope>NUCLEOTIDE SEQUENCE</scope>
</reference>
<proteinExistence type="predicted"/>
<dbReference type="PANTHER" id="PTHR35546:SF130">
    <property type="entry name" value="EXPRESSED PROTEIN"/>
    <property type="match status" value="1"/>
</dbReference>
<feature type="transmembrane region" description="Helical" evidence="1">
    <location>
        <begin position="163"/>
        <end position="187"/>
    </location>
</feature>
<gene>
    <name evidence="2" type="ORF">Tco_0975652</name>
</gene>
<dbReference type="EMBL" id="BQNB010016243">
    <property type="protein sequence ID" value="GJT49495.1"/>
    <property type="molecule type" value="Genomic_DNA"/>
</dbReference>
<keyword evidence="3" id="KW-1185">Reference proteome</keyword>
<sequence>MDNSFTLGSIEEADNVKILQSCNGLLLCREIPHGLHRGRNFLLSFGGSIGSDDPMLVLIDILGMLCMEGGLSESRGCLLLLCRDDIGSREFTIYEMMKGCYVWMVGKYNLISKTINQIFDIGSNQIDDDDDDDDFEFFPLYIIPDLTQENPLWITPLVPLRKLIMLGSCSLAMVCFFVLVGHGLFFIRSVVLRMAFDPRKSFDYKVMQARHTSCDIEIQIYSSKTGNWSLCRDRFNYFSCDHFDSAIYWNDAFHWLETENGQLKDYKLNIKDHDYPIMITKEIPYGFHKGRNFLESFGGSSDDPILMLIKIPQMLC</sequence>
<reference evidence="2" key="2">
    <citation type="submission" date="2022-01" db="EMBL/GenBank/DDBJ databases">
        <authorList>
            <person name="Yamashiro T."/>
            <person name="Shiraishi A."/>
            <person name="Satake H."/>
            <person name="Nakayama K."/>
        </authorList>
    </citation>
    <scope>NUCLEOTIDE SEQUENCE</scope>
</reference>
<evidence type="ECO:0000313" key="2">
    <source>
        <dbReference type="EMBL" id="GJT49495.1"/>
    </source>
</evidence>
<name>A0ABQ5EF07_9ASTR</name>
<keyword evidence="1" id="KW-1133">Transmembrane helix</keyword>
<protein>
    <submittedName>
        <fullName evidence="2">Uncharacterized protein</fullName>
    </submittedName>
</protein>
<organism evidence="2 3">
    <name type="scientific">Tanacetum coccineum</name>
    <dbReference type="NCBI Taxonomy" id="301880"/>
    <lineage>
        <taxon>Eukaryota</taxon>
        <taxon>Viridiplantae</taxon>
        <taxon>Streptophyta</taxon>
        <taxon>Embryophyta</taxon>
        <taxon>Tracheophyta</taxon>
        <taxon>Spermatophyta</taxon>
        <taxon>Magnoliopsida</taxon>
        <taxon>eudicotyledons</taxon>
        <taxon>Gunneridae</taxon>
        <taxon>Pentapetalae</taxon>
        <taxon>asterids</taxon>
        <taxon>campanulids</taxon>
        <taxon>Asterales</taxon>
        <taxon>Asteraceae</taxon>
        <taxon>Asteroideae</taxon>
        <taxon>Anthemideae</taxon>
        <taxon>Anthemidinae</taxon>
        <taxon>Tanacetum</taxon>
    </lineage>
</organism>
<dbReference type="InterPro" id="IPR055290">
    <property type="entry name" value="At3g26010-like"/>
</dbReference>
<evidence type="ECO:0000313" key="3">
    <source>
        <dbReference type="Proteomes" id="UP001151760"/>
    </source>
</evidence>
<accession>A0ABQ5EF07</accession>
<keyword evidence="1" id="KW-0472">Membrane</keyword>
<dbReference type="Proteomes" id="UP001151760">
    <property type="component" value="Unassembled WGS sequence"/>
</dbReference>